<protein>
    <submittedName>
        <fullName evidence="7 8">WD repeat-containing protein 47</fullName>
    </submittedName>
</protein>
<dbReference type="InterPro" id="IPR006594">
    <property type="entry name" value="LisH"/>
</dbReference>
<evidence type="ECO:0000256" key="1">
    <source>
        <dbReference type="ARBA" id="ARBA00022574"/>
    </source>
</evidence>
<dbReference type="PROSITE" id="PS00678">
    <property type="entry name" value="WD_REPEATS_1"/>
    <property type="match status" value="1"/>
</dbReference>
<dbReference type="Pfam" id="PF25602">
    <property type="entry name" value="WDR47_COR"/>
    <property type="match status" value="1"/>
</dbReference>
<dbReference type="InterPro" id="IPR006595">
    <property type="entry name" value="CTLH_C"/>
</dbReference>
<gene>
    <name evidence="7 8 9 10" type="primary">WDR47</name>
</gene>
<dbReference type="SMART" id="SM00320">
    <property type="entry name" value="WD40"/>
    <property type="match status" value="7"/>
</dbReference>
<dbReference type="InterPro" id="IPR057749">
    <property type="entry name" value="WDR47_COR"/>
</dbReference>
<dbReference type="PROSITE" id="PS50294">
    <property type="entry name" value="WD_REPEATS_REGION"/>
    <property type="match status" value="2"/>
</dbReference>
<feature type="compositionally biased region" description="Gly residues" evidence="4">
    <location>
        <begin position="336"/>
        <end position="357"/>
    </location>
</feature>
<keyword evidence="2" id="KW-0677">Repeat</keyword>
<accession>A0AAJ7XFD6</accession>
<organism evidence="6 10">
    <name type="scientific">Petromyzon marinus</name>
    <name type="common">Sea lamprey</name>
    <dbReference type="NCBI Taxonomy" id="7757"/>
    <lineage>
        <taxon>Eukaryota</taxon>
        <taxon>Metazoa</taxon>
        <taxon>Chordata</taxon>
        <taxon>Craniata</taxon>
        <taxon>Vertebrata</taxon>
        <taxon>Cyclostomata</taxon>
        <taxon>Hyperoartia</taxon>
        <taxon>Petromyzontiformes</taxon>
        <taxon>Petromyzontidae</taxon>
        <taxon>Petromyzon</taxon>
    </lineage>
</organism>
<feature type="repeat" description="WD" evidence="3">
    <location>
        <begin position="808"/>
        <end position="848"/>
    </location>
</feature>
<dbReference type="KEGG" id="pmrn:116955382"/>
<dbReference type="Proteomes" id="UP001318040">
    <property type="component" value="Chromosome 59"/>
</dbReference>
<evidence type="ECO:0000256" key="4">
    <source>
        <dbReference type="SAM" id="MobiDB-lite"/>
    </source>
</evidence>
<feature type="compositionally biased region" description="Polar residues" evidence="4">
    <location>
        <begin position="598"/>
        <end position="610"/>
    </location>
</feature>
<dbReference type="CDD" id="cd00200">
    <property type="entry name" value="WD40"/>
    <property type="match status" value="1"/>
</dbReference>
<name>A0AAJ7XFD6_PETMA</name>
<evidence type="ECO:0000313" key="7">
    <source>
        <dbReference type="RefSeq" id="XP_032832307.1"/>
    </source>
</evidence>
<evidence type="ECO:0000256" key="3">
    <source>
        <dbReference type="PROSITE-ProRule" id="PRU00221"/>
    </source>
</evidence>
<dbReference type="RefSeq" id="XP_032832307.1">
    <property type="nucleotide sequence ID" value="XM_032976416.1"/>
</dbReference>
<dbReference type="PROSITE" id="PS50082">
    <property type="entry name" value="WD_REPEATS_2"/>
    <property type="match status" value="3"/>
</dbReference>
<dbReference type="PANTHER" id="PTHR19863">
    <property type="entry name" value="NEMITIN (NEURONAL ENRICHED MAP INTERACTING PROTEIN) HOMOLOG"/>
    <property type="match status" value="1"/>
</dbReference>
<dbReference type="PANTHER" id="PTHR19863:SF5">
    <property type="entry name" value="WD REPEAT-CONTAINING PROTEIN 47"/>
    <property type="match status" value="1"/>
</dbReference>
<dbReference type="SUPFAM" id="SSF50978">
    <property type="entry name" value="WD40 repeat-like"/>
    <property type="match status" value="1"/>
</dbReference>
<dbReference type="InterPro" id="IPR019775">
    <property type="entry name" value="WD40_repeat_CS"/>
</dbReference>
<dbReference type="RefSeq" id="XP_032832309.1">
    <property type="nucleotide sequence ID" value="XM_032976418.1"/>
</dbReference>
<dbReference type="PROSITE" id="PS50897">
    <property type="entry name" value="CTLH"/>
    <property type="match status" value="1"/>
</dbReference>
<feature type="compositionally biased region" description="Low complexity" evidence="4">
    <location>
        <begin position="396"/>
        <end position="412"/>
    </location>
</feature>
<dbReference type="Gene3D" id="2.130.10.10">
    <property type="entry name" value="YVTN repeat-like/Quinoprotein amine dehydrogenase"/>
    <property type="match status" value="2"/>
</dbReference>
<evidence type="ECO:0000259" key="5">
    <source>
        <dbReference type="PROSITE" id="PS50897"/>
    </source>
</evidence>
<dbReference type="SMART" id="SM00668">
    <property type="entry name" value="CTLH"/>
    <property type="match status" value="1"/>
</dbReference>
<feature type="region of interest" description="Disordered" evidence="4">
    <location>
        <begin position="543"/>
        <end position="653"/>
    </location>
</feature>
<sequence>MRMEEALNVKEAEVVKLVLDFLHSRKLHVSTLALERESGVINGLYSDDMLFLRQLILDGQWDDVLEFIQPLEAMEKFQSKRFRYLVLKQKFLEALCINKAVPMDEEPRQLEFTVEAVVQCLQSLEPFCPSREDYSGLCLLLTLPQLTEHAEFREWSPSAARVRCFEEACALVSDFIPADRKLSEAGFRASPDRLLQLLVKGLLYEAALELCQAQATGEPLLGDADVLQGVDLLSGNGCDEMDPSLLSWLRCIPAETFSCAFEQKTLSVQLDRLVRPVKATLSDLLTPLMQKLSPFPASPLRRRPQSADTFAMSRSLTPALDGLACGLAGRRHAGAGSAGARGGSGGGPPGRGSGPGDGRAPPPMTTPPPPPPPPAALSRSFASFHYPGALGRSLIPESPEGPGAGEEATASAGHDRAPEANSSGPAAQPAQPAQPAQSPVKAAEPRDSTEQQFAEYCRQRLRYQQHLEAQESQRQLYQAMLLEGGVAASDVAPAHHTARQQRLTDQFLSRSMQKLEEMTVSMEGLSPDLQQSLGLDPVTAEAFAPARPSHDGGAPQRGGANGTRPGAGTGAGGDGGDGGGGGGGGGGGDRPDVEAGGAQSSTPRKGSTPTRVPRPQESPVRFADKLGVSGRLEDSGGDVRSPARNEQERDDRPFVAVTTLEDAQAVRAVAFHPGGQLYAVGSNSKTLRVCAYPDSFSFRDDQEVRAPAVRFKRNKHHKGSIYCVAWSPRGDLLATGSNDKCVKVLPFSADTCNAVGPDLEFSMHDGTIRDLAFLETPDSGAPVLVSAGAGDCNIYTTDCRARQGLHALSGHTGHVLSLYAWAGWLVVSGAQDKTIRFWDLRVPSCVSVVGTALSGSAGSAVAAVAVDPSGRLLAAGLEDSSCVLYDVRGGRVVQLYRPHAADVRSVRFSGGAHYLLTGSYDGRAMLTDLQGDLTKPLPVTVAAEHTDKVIQCRWHPEDLAFLSSSADRTVTLWAYRG</sequence>
<evidence type="ECO:0000313" key="6">
    <source>
        <dbReference type="Proteomes" id="UP001318040"/>
    </source>
</evidence>
<dbReference type="InterPro" id="IPR040067">
    <property type="entry name" value="WDR47"/>
</dbReference>
<feature type="compositionally biased region" description="Low complexity" evidence="4">
    <location>
        <begin position="425"/>
        <end position="437"/>
    </location>
</feature>
<proteinExistence type="predicted"/>
<dbReference type="InterPro" id="IPR015943">
    <property type="entry name" value="WD40/YVTN_repeat-like_dom_sf"/>
</dbReference>
<feature type="domain" description="CTLH" evidence="5">
    <location>
        <begin position="45"/>
        <end position="102"/>
    </location>
</feature>
<evidence type="ECO:0000313" key="8">
    <source>
        <dbReference type="RefSeq" id="XP_032832308.1"/>
    </source>
</evidence>
<evidence type="ECO:0000256" key="2">
    <source>
        <dbReference type="ARBA" id="ARBA00022737"/>
    </source>
</evidence>
<dbReference type="RefSeq" id="XP_032832310.1">
    <property type="nucleotide sequence ID" value="XM_032976419.1"/>
</dbReference>
<evidence type="ECO:0000313" key="9">
    <source>
        <dbReference type="RefSeq" id="XP_032832309.1"/>
    </source>
</evidence>
<keyword evidence="1 3" id="KW-0853">WD repeat</keyword>
<dbReference type="CTD" id="22911"/>
<feature type="region of interest" description="Disordered" evidence="4">
    <location>
        <begin position="332"/>
        <end position="451"/>
    </location>
</feature>
<evidence type="ECO:0000313" key="10">
    <source>
        <dbReference type="RefSeq" id="XP_032832310.1"/>
    </source>
</evidence>
<dbReference type="AlphaFoldDB" id="A0AAJ7XFD6"/>
<feature type="repeat" description="WD" evidence="3">
    <location>
        <begin position="942"/>
        <end position="977"/>
    </location>
</feature>
<dbReference type="RefSeq" id="XP_032832308.1">
    <property type="nucleotide sequence ID" value="XM_032976417.1"/>
</dbReference>
<keyword evidence="6" id="KW-1185">Reference proteome</keyword>
<reference evidence="7 8" key="1">
    <citation type="submission" date="2025-04" db="UniProtKB">
        <authorList>
            <consortium name="RefSeq"/>
        </authorList>
    </citation>
    <scope>IDENTIFICATION</scope>
    <source>
        <tissue evidence="7 8">Sperm</tissue>
    </source>
</reference>
<dbReference type="InterPro" id="IPR036322">
    <property type="entry name" value="WD40_repeat_dom_sf"/>
</dbReference>
<feature type="compositionally biased region" description="Pro residues" evidence="4">
    <location>
        <begin position="360"/>
        <end position="375"/>
    </location>
</feature>
<dbReference type="PROSITE" id="PS50896">
    <property type="entry name" value="LISH"/>
    <property type="match status" value="1"/>
</dbReference>
<feature type="compositionally biased region" description="Basic and acidic residues" evidence="4">
    <location>
        <begin position="641"/>
        <end position="653"/>
    </location>
</feature>
<feature type="compositionally biased region" description="Gly residues" evidence="4">
    <location>
        <begin position="555"/>
        <end position="588"/>
    </location>
</feature>
<feature type="repeat" description="WD" evidence="3">
    <location>
        <begin position="714"/>
        <end position="744"/>
    </location>
</feature>
<dbReference type="InterPro" id="IPR001680">
    <property type="entry name" value="WD40_rpt"/>
</dbReference>
<dbReference type="Pfam" id="PF00400">
    <property type="entry name" value="WD40"/>
    <property type="match status" value="6"/>
</dbReference>